<keyword evidence="3" id="KW-0436">Ligase</keyword>
<evidence type="ECO:0000259" key="2">
    <source>
        <dbReference type="Pfam" id="PF13193"/>
    </source>
</evidence>
<dbReference type="PANTHER" id="PTHR43767:SF11">
    <property type="entry name" value="MEDIUM-CHAIN-FATTY-ACID--COA LIGASE"/>
    <property type="match status" value="1"/>
</dbReference>
<evidence type="ECO:0000313" key="4">
    <source>
        <dbReference type="Proteomes" id="UP001144280"/>
    </source>
</evidence>
<dbReference type="Pfam" id="PF00501">
    <property type="entry name" value="AMP-binding"/>
    <property type="match status" value="1"/>
</dbReference>
<feature type="domain" description="AMP-dependent synthetase/ligase" evidence="1">
    <location>
        <begin position="34"/>
        <end position="395"/>
    </location>
</feature>
<comment type="caution">
    <text evidence="3">The sequence shown here is derived from an EMBL/GenBank/DDBJ whole genome shotgun (WGS) entry which is preliminary data.</text>
</comment>
<dbReference type="InterPro" id="IPR000873">
    <property type="entry name" value="AMP-dep_synth/lig_dom"/>
</dbReference>
<dbReference type="Gene3D" id="3.30.300.30">
    <property type="match status" value="1"/>
</dbReference>
<dbReference type="InterPro" id="IPR042099">
    <property type="entry name" value="ANL_N_sf"/>
</dbReference>
<reference evidence="3" key="1">
    <citation type="submission" date="2022-12" db="EMBL/GenBank/DDBJ databases">
        <title>New Phytohabitans aurantiacus sp. RD004123 nov., an actinomycete isolated from soil.</title>
        <authorList>
            <person name="Triningsih D.W."/>
            <person name="Harunari E."/>
            <person name="Igarashi Y."/>
        </authorList>
    </citation>
    <scope>NUCLEOTIDE SEQUENCE</scope>
    <source>
        <strain evidence="3">RD004123</strain>
    </source>
</reference>
<dbReference type="GO" id="GO:0016874">
    <property type="term" value="F:ligase activity"/>
    <property type="evidence" value="ECO:0007669"/>
    <property type="project" value="UniProtKB-KW"/>
</dbReference>
<proteinExistence type="predicted"/>
<dbReference type="EMBL" id="BSDI01000063">
    <property type="protein sequence ID" value="GLI02524.1"/>
    <property type="molecule type" value="Genomic_DNA"/>
</dbReference>
<sequence>MRGTMGSTPLSVGMILRRGAAMGPHAKLVGVTPAGRSWQTWPALASRARRVAAALPALGVRPGDRVGTFAWNGLRHLELFYGVPIAGAVLQPLNVRLHADQIAWIAEHAGDKVIFVEASLTARLAEIRPKLGGVERYVVLPDGTEPHPDFADAVGYEELLDGVADDEPAEVDEWSAACLCYTGGTTGRPKGVAYSHRSITLHAMSGLFVDSFAVRERDVVLPLTPLFHATSWGLPYAAALAGAGLVLAGSDTSPPAILRLIREERVTVAAGVPTFWLAVDQLEPAADDLASLDRILCGGSAIPLELIQRYHRRGVRMQQGWGMTEMSPSGNLTLVRGHLEERPEAERLALHATQGVTTAGVELRVVDPTGEVLPHDGVATGEIEVRGPWITSEYYEPDDDANTARFHDGWLRTGDVGTVDTDGYLHLLDRTKDLIKSGGEWISSIELENHLMDHEGVAQAMVIAVPHPVWGERPAALVVRASSAHSTAQLTADELREHVRARVASWWVPDVVEFVEALPTTATGKFDKRTARARWQQQLAAGFTLASDGQS</sequence>
<dbReference type="PANTHER" id="PTHR43767">
    <property type="entry name" value="LONG-CHAIN-FATTY-ACID--COA LIGASE"/>
    <property type="match status" value="1"/>
</dbReference>
<accession>A0ABQ5R6Y3</accession>
<dbReference type="InterPro" id="IPR020845">
    <property type="entry name" value="AMP-binding_CS"/>
</dbReference>
<dbReference type="PROSITE" id="PS00455">
    <property type="entry name" value="AMP_BINDING"/>
    <property type="match status" value="1"/>
</dbReference>
<dbReference type="InterPro" id="IPR050237">
    <property type="entry name" value="ATP-dep_AMP-bd_enzyme"/>
</dbReference>
<organism evidence="3 4">
    <name type="scientific">Phytohabitans aurantiacus</name>
    <dbReference type="NCBI Taxonomy" id="3016789"/>
    <lineage>
        <taxon>Bacteria</taxon>
        <taxon>Bacillati</taxon>
        <taxon>Actinomycetota</taxon>
        <taxon>Actinomycetes</taxon>
        <taxon>Micromonosporales</taxon>
        <taxon>Micromonosporaceae</taxon>
    </lineage>
</organism>
<gene>
    <name evidence="3" type="ORF">Pa4123_78020</name>
</gene>
<dbReference type="InterPro" id="IPR025110">
    <property type="entry name" value="AMP-bd_C"/>
</dbReference>
<feature type="domain" description="AMP-binding enzyme C-terminal" evidence="2">
    <location>
        <begin position="446"/>
        <end position="525"/>
    </location>
</feature>
<name>A0ABQ5R6Y3_9ACTN</name>
<evidence type="ECO:0000313" key="3">
    <source>
        <dbReference type="EMBL" id="GLI02524.1"/>
    </source>
</evidence>
<dbReference type="Proteomes" id="UP001144280">
    <property type="component" value="Unassembled WGS sequence"/>
</dbReference>
<keyword evidence="4" id="KW-1185">Reference proteome</keyword>
<dbReference type="Pfam" id="PF13193">
    <property type="entry name" value="AMP-binding_C"/>
    <property type="match status" value="1"/>
</dbReference>
<dbReference type="SUPFAM" id="SSF56801">
    <property type="entry name" value="Acetyl-CoA synthetase-like"/>
    <property type="match status" value="1"/>
</dbReference>
<dbReference type="Gene3D" id="3.40.50.12780">
    <property type="entry name" value="N-terminal domain of ligase-like"/>
    <property type="match status" value="1"/>
</dbReference>
<evidence type="ECO:0000259" key="1">
    <source>
        <dbReference type="Pfam" id="PF00501"/>
    </source>
</evidence>
<dbReference type="NCBIfam" id="NF004837">
    <property type="entry name" value="PRK06187.1"/>
    <property type="match status" value="1"/>
</dbReference>
<dbReference type="RefSeq" id="WP_281904072.1">
    <property type="nucleotide sequence ID" value="NZ_BSDI01000063.1"/>
</dbReference>
<protein>
    <submittedName>
        <fullName evidence="3">Long-chain-fatty-acid--CoA ligase</fullName>
    </submittedName>
</protein>
<dbReference type="InterPro" id="IPR045851">
    <property type="entry name" value="AMP-bd_C_sf"/>
</dbReference>